<accession>A0ABV2PJ54</accession>
<organism evidence="1 2">
    <name type="scientific">Lysinibacillus parviboronicapiens</name>
    <dbReference type="NCBI Taxonomy" id="436516"/>
    <lineage>
        <taxon>Bacteria</taxon>
        <taxon>Bacillati</taxon>
        <taxon>Bacillota</taxon>
        <taxon>Bacilli</taxon>
        <taxon>Bacillales</taxon>
        <taxon>Bacillaceae</taxon>
        <taxon>Lysinibacillus</taxon>
    </lineage>
</organism>
<proteinExistence type="predicted"/>
<dbReference type="Proteomes" id="UP001549363">
    <property type="component" value="Unassembled WGS sequence"/>
</dbReference>
<sequence>MWVVSYFSAGVLLKEIKASGGCYGIGKEFFVQAKAESRRNDAGASLNERCCFCCE</sequence>
<evidence type="ECO:0000313" key="1">
    <source>
        <dbReference type="EMBL" id="MET4560983.1"/>
    </source>
</evidence>
<dbReference type="RefSeq" id="WP_354471772.1">
    <property type="nucleotide sequence ID" value="NZ_JBEPSB010000008.1"/>
</dbReference>
<reference evidence="1 2" key="1">
    <citation type="submission" date="2024-06" db="EMBL/GenBank/DDBJ databases">
        <title>Sorghum-associated microbial communities from plants grown in Nebraska, USA.</title>
        <authorList>
            <person name="Schachtman D."/>
        </authorList>
    </citation>
    <scope>NUCLEOTIDE SEQUENCE [LARGE SCALE GENOMIC DNA]</scope>
    <source>
        <strain evidence="1 2">736</strain>
    </source>
</reference>
<keyword evidence="2" id="KW-1185">Reference proteome</keyword>
<dbReference type="EMBL" id="JBEPSB010000008">
    <property type="protein sequence ID" value="MET4560983.1"/>
    <property type="molecule type" value="Genomic_DNA"/>
</dbReference>
<comment type="caution">
    <text evidence="1">The sequence shown here is derived from an EMBL/GenBank/DDBJ whole genome shotgun (WGS) entry which is preliminary data.</text>
</comment>
<name>A0ABV2PJ54_9BACI</name>
<evidence type="ECO:0000313" key="2">
    <source>
        <dbReference type="Proteomes" id="UP001549363"/>
    </source>
</evidence>
<protein>
    <submittedName>
        <fullName evidence="1">Uncharacterized protein</fullName>
    </submittedName>
</protein>
<gene>
    <name evidence="1" type="ORF">ABIA69_002128</name>
</gene>